<keyword evidence="2" id="KW-1185">Reference proteome</keyword>
<evidence type="ECO:0000313" key="1">
    <source>
        <dbReference type="EMBL" id="MEI5984367.1"/>
    </source>
</evidence>
<name>A0ABU8I3S2_9SPHI</name>
<proteinExistence type="predicted"/>
<dbReference type="Proteomes" id="UP001363035">
    <property type="component" value="Unassembled WGS sequence"/>
</dbReference>
<comment type="caution">
    <text evidence="1">The sequence shown here is derived from an EMBL/GenBank/DDBJ whole genome shotgun (WGS) entry which is preliminary data.</text>
</comment>
<accession>A0ABU8I3S2</accession>
<dbReference type="RefSeq" id="WP_336557398.1">
    <property type="nucleotide sequence ID" value="NZ_JAYLLN010000009.1"/>
</dbReference>
<evidence type="ECO:0000313" key="2">
    <source>
        <dbReference type="Proteomes" id="UP001363035"/>
    </source>
</evidence>
<reference evidence="1 2" key="1">
    <citation type="submission" date="2024-01" db="EMBL/GenBank/DDBJ databases">
        <title>Sphingobacterium tenebrionis sp. nov., a novel endophyte isolated from tenebrio molitor intestines.</title>
        <authorList>
            <person name="Zhang C."/>
        </authorList>
    </citation>
    <scope>NUCLEOTIDE SEQUENCE [LARGE SCALE GENOMIC DNA]</scope>
    <source>
        <strain evidence="1 2">PU5-4</strain>
    </source>
</reference>
<sequence length="77" mass="8688">MSSVKNAFGHWKKQGAEFPKFINAKQYVEGAKSFMHNSPAETLIKTRTNGDILKDHPGTNTFGVMEFQELCLDLRTV</sequence>
<dbReference type="EMBL" id="JAYLLN010000009">
    <property type="protein sequence ID" value="MEI5984367.1"/>
    <property type="molecule type" value="Genomic_DNA"/>
</dbReference>
<gene>
    <name evidence="1" type="ORF">VJ786_05555</name>
</gene>
<organism evidence="1 2">
    <name type="scientific">Sphingobacterium tenebrionis</name>
    <dbReference type="NCBI Taxonomy" id="3111775"/>
    <lineage>
        <taxon>Bacteria</taxon>
        <taxon>Pseudomonadati</taxon>
        <taxon>Bacteroidota</taxon>
        <taxon>Sphingobacteriia</taxon>
        <taxon>Sphingobacteriales</taxon>
        <taxon>Sphingobacteriaceae</taxon>
        <taxon>Sphingobacterium</taxon>
    </lineage>
</organism>
<protein>
    <submittedName>
        <fullName evidence="1">Uncharacterized protein</fullName>
    </submittedName>
</protein>